<organism evidence="1 2">
    <name type="scientific">Jiangella rhizosphaerae</name>
    <dbReference type="NCBI Taxonomy" id="2293569"/>
    <lineage>
        <taxon>Bacteria</taxon>
        <taxon>Bacillati</taxon>
        <taxon>Actinomycetota</taxon>
        <taxon>Actinomycetes</taxon>
        <taxon>Jiangellales</taxon>
        <taxon>Jiangellaceae</taxon>
        <taxon>Jiangella</taxon>
    </lineage>
</organism>
<evidence type="ECO:0000313" key="2">
    <source>
        <dbReference type="Proteomes" id="UP000284057"/>
    </source>
</evidence>
<reference evidence="1 2" key="1">
    <citation type="submission" date="2018-09" db="EMBL/GenBank/DDBJ databases">
        <title>Isolation, diversity and antifungal activity of actinobacteria from wheat.</title>
        <authorList>
            <person name="Han C."/>
        </authorList>
    </citation>
    <scope>NUCLEOTIDE SEQUENCE [LARGE SCALE GENOMIC DNA]</scope>
    <source>
        <strain evidence="1 2">NEAU-YY265</strain>
    </source>
</reference>
<protein>
    <submittedName>
        <fullName evidence="1">NGG1p interacting factor NIF3</fullName>
    </submittedName>
</protein>
<keyword evidence="2" id="KW-1185">Reference proteome</keyword>
<sequence>MTTLTAAALLSLISAADGALPRPSTVDGVVAGDPGTVVAGVAVTTLATLDVLDRAAAAGANVVITHEAPFYDHLGAANDDLEAEQDPVYLAKRAFIAGRGLAVCHYHDGWHRRRPDGVDEGVARALGWALDPEPAAAGVALCTVAPTTLGALAAHVAT</sequence>
<dbReference type="InterPro" id="IPR036069">
    <property type="entry name" value="DUF34/NIF3_sf"/>
</dbReference>
<name>A0A418KXD7_9ACTN</name>
<dbReference type="AlphaFoldDB" id="A0A418KXD7"/>
<comment type="caution">
    <text evidence="1">The sequence shown here is derived from an EMBL/GenBank/DDBJ whole genome shotgun (WGS) entry which is preliminary data.</text>
</comment>
<dbReference type="Gene3D" id="3.40.1390.30">
    <property type="entry name" value="NIF3 (NGG1p interacting factor 3)-like"/>
    <property type="match status" value="1"/>
</dbReference>
<feature type="non-terminal residue" evidence="1">
    <location>
        <position position="158"/>
    </location>
</feature>
<dbReference type="Proteomes" id="UP000284057">
    <property type="component" value="Unassembled WGS sequence"/>
</dbReference>
<dbReference type="SUPFAM" id="SSF102705">
    <property type="entry name" value="NIF3 (NGG1p interacting factor 3)-like"/>
    <property type="match status" value="1"/>
</dbReference>
<dbReference type="EMBL" id="QUAL01000006">
    <property type="protein sequence ID" value="RIQ37419.1"/>
    <property type="molecule type" value="Genomic_DNA"/>
</dbReference>
<evidence type="ECO:0000313" key="1">
    <source>
        <dbReference type="EMBL" id="RIQ37419.1"/>
    </source>
</evidence>
<accession>A0A418KXD7</accession>
<proteinExistence type="predicted"/>
<gene>
    <name evidence="1" type="ORF">DY240_00535</name>
</gene>